<evidence type="ECO:0000259" key="10">
    <source>
        <dbReference type="Pfam" id="PF07730"/>
    </source>
</evidence>
<feature type="domain" description="Signal transduction histidine kinase subgroup 3 dimerisation and phosphoacceptor" evidence="10">
    <location>
        <begin position="257"/>
        <end position="322"/>
    </location>
</feature>
<comment type="caution">
    <text evidence="11">The sequence shown here is derived from an EMBL/GenBank/DDBJ whole genome shotgun (WGS) entry which is preliminary data.</text>
</comment>
<dbReference type="Gene3D" id="1.20.5.1930">
    <property type="match status" value="1"/>
</dbReference>
<evidence type="ECO:0000256" key="3">
    <source>
        <dbReference type="ARBA" id="ARBA00022553"/>
    </source>
</evidence>
<name>A0A2T8F8L3_9ACTN</name>
<evidence type="ECO:0000256" key="4">
    <source>
        <dbReference type="ARBA" id="ARBA00022679"/>
    </source>
</evidence>
<reference evidence="11 12" key="1">
    <citation type="submission" date="2018-04" db="EMBL/GenBank/DDBJ databases">
        <title>Genome of Nocardioides gansuensis WSJ-1.</title>
        <authorList>
            <person name="Wu S."/>
            <person name="Wang G."/>
        </authorList>
    </citation>
    <scope>NUCLEOTIDE SEQUENCE [LARGE SCALE GENOMIC DNA]</scope>
    <source>
        <strain evidence="11 12">WSJ-1</strain>
    </source>
</reference>
<dbReference type="OrthoDB" id="3217947at2"/>
<keyword evidence="9" id="KW-0472">Membrane</keyword>
<keyword evidence="5" id="KW-0547">Nucleotide-binding</keyword>
<feature type="transmembrane region" description="Helical" evidence="9">
    <location>
        <begin position="30"/>
        <end position="48"/>
    </location>
</feature>
<evidence type="ECO:0000256" key="8">
    <source>
        <dbReference type="ARBA" id="ARBA00023012"/>
    </source>
</evidence>
<protein>
    <recommendedName>
        <fullName evidence="2">histidine kinase</fullName>
        <ecNumber evidence="2">2.7.13.3</ecNumber>
    </recommendedName>
</protein>
<keyword evidence="6" id="KW-0418">Kinase</keyword>
<keyword evidence="12" id="KW-1185">Reference proteome</keyword>
<keyword evidence="4" id="KW-0808">Transferase</keyword>
<feature type="transmembrane region" description="Helical" evidence="9">
    <location>
        <begin position="169"/>
        <end position="188"/>
    </location>
</feature>
<feature type="transmembrane region" description="Helical" evidence="9">
    <location>
        <begin position="200"/>
        <end position="218"/>
    </location>
</feature>
<evidence type="ECO:0000256" key="9">
    <source>
        <dbReference type="SAM" id="Phobius"/>
    </source>
</evidence>
<keyword evidence="7" id="KW-0067">ATP-binding</keyword>
<dbReference type="CDD" id="cd16917">
    <property type="entry name" value="HATPase_UhpB-NarQ-NarX-like"/>
    <property type="match status" value="1"/>
</dbReference>
<dbReference type="InterPro" id="IPR050482">
    <property type="entry name" value="Sensor_HK_TwoCompSys"/>
</dbReference>
<dbReference type="InterPro" id="IPR036890">
    <property type="entry name" value="HATPase_C_sf"/>
</dbReference>
<dbReference type="GO" id="GO:0005524">
    <property type="term" value="F:ATP binding"/>
    <property type="evidence" value="ECO:0007669"/>
    <property type="project" value="UniProtKB-KW"/>
</dbReference>
<gene>
    <name evidence="11" type="ORF">DDE18_15370</name>
</gene>
<dbReference type="RefSeq" id="WP_116573129.1">
    <property type="nucleotide sequence ID" value="NZ_QDGZ01000006.1"/>
</dbReference>
<sequence length="445" mass="46298">MSGELLQVMLVPVCFVLAGLLGLRVGTPRSLAAALVLTGACHLAALSLSGLAVDRVPGTVGWHLLSQVLFGAGFACLVWIAARFPRGGPPNRLVTGCFGLAVAAPVVGGFAGPSPTVLGGGGDLRGPVLAILPEPLAVAAAVPLALLPVLAVVVFAVRFTRADRATRRLMAWPIVGIGIVGLLAASGILLGPRLPGVSDAAFLIGAPIVPLTVAFGPVRRRLLVLTERTTRLEEDLAARVAELEESRHRLSVAAEEERRRIERDLHDGAQQELLALMAHVERARGLSDTTARGEALETVAELARGAYATVRSVSHGVRPAGLDDFGPVAALRTLVRGFPLPMHVDVRGEESRRYSPEVEGAALSFASEALANLLKHSGAQHALLLIDAGERLRVRVEDDGAGGADPQGRGLRGLCDRVEAAGGSVTISSVPGRTVLEAELPGELP</sequence>
<dbReference type="Gene3D" id="3.30.565.10">
    <property type="entry name" value="Histidine kinase-like ATPase, C-terminal domain"/>
    <property type="match status" value="1"/>
</dbReference>
<keyword evidence="3" id="KW-0597">Phosphoprotein</keyword>
<dbReference type="EC" id="2.7.13.3" evidence="2"/>
<evidence type="ECO:0000313" key="11">
    <source>
        <dbReference type="EMBL" id="PVG82062.1"/>
    </source>
</evidence>
<proteinExistence type="predicted"/>
<evidence type="ECO:0000256" key="2">
    <source>
        <dbReference type="ARBA" id="ARBA00012438"/>
    </source>
</evidence>
<dbReference type="Proteomes" id="UP000246018">
    <property type="component" value="Unassembled WGS sequence"/>
</dbReference>
<accession>A0A2T8F8L3</accession>
<keyword evidence="9" id="KW-0812">Transmembrane</keyword>
<feature type="transmembrane region" description="Helical" evidence="9">
    <location>
        <begin position="136"/>
        <end position="157"/>
    </location>
</feature>
<feature type="transmembrane region" description="Helical" evidence="9">
    <location>
        <begin position="6"/>
        <end position="23"/>
    </location>
</feature>
<dbReference type="GO" id="GO:0046983">
    <property type="term" value="F:protein dimerization activity"/>
    <property type="evidence" value="ECO:0007669"/>
    <property type="project" value="InterPro"/>
</dbReference>
<dbReference type="GO" id="GO:0016020">
    <property type="term" value="C:membrane"/>
    <property type="evidence" value="ECO:0007669"/>
    <property type="project" value="InterPro"/>
</dbReference>
<dbReference type="GO" id="GO:0000155">
    <property type="term" value="F:phosphorelay sensor kinase activity"/>
    <property type="evidence" value="ECO:0007669"/>
    <property type="project" value="InterPro"/>
</dbReference>
<dbReference type="AlphaFoldDB" id="A0A2T8F8L3"/>
<feature type="transmembrane region" description="Helical" evidence="9">
    <location>
        <begin position="93"/>
        <end position="116"/>
    </location>
</feature>
<dbReference type="EMBL" id="QDGZ01000006">
    <property type="protein sequence ID" value="PVG82062.1"/>
    <property type="molecule type" value="Genomic_DNA"/>
</dbReference>
<dbReference type="PANTHER" id="PTHR24421:SF10">
    <property type="entry name" value="NITRATE_NITRITE SENSOR PROTEIN NARQ"/>
    <property type="match status" value="1"/>
</dbReference>
<feature type="transmembrane region" description="Helical" evidence="9">
    <location>
        <begin position="60"/>
        <end position="81"/>
    </location>
</feature>
<keyword evidence="8" id="KW-0902">Two-component regulatory system</keyword>
<comment type="catalytic activity">
    <reaction evidence="1">
        <text>ATP + protein L-histidine = ADP + protein N-phospho-L-histidine.</text>
        <dbReference type="EC" id="2.7.13.3"/>
    </reaction>
</comment>
<dbReference type="PANTHER" id="PTHR24421">
    <property type="entry name" value="NITRATE/NITRITE SENSOR PROTEIN NARX-RELATED"/>
    <property type="match status" value="1"/>
</dbReference>
<evidence type="ECO:0000256" key="7">
    <source>
        <dbReference type="ARBA" id="ARBA00022840"/>
    </source>
</evidence>
<evidence type="ECO:0000313" key="12">
    <source>
        <dbReference type="Proteomes" id="UP000246018"/>
    </source>
</evidence>
<evidence type="ECO:0000256" key="5">
    <source>
        <dbReference type="ARBA" id="ARBA00022741"/>
    </source>
</evidence>
<dbReference type="InterPro" id="IPR011712">
    <property type="entry name" value="Sig_transdc_His_kin_sub3_dim/P"/>
</dbReference>
<dbReference type="SUPFAM" id="SSF55874">
    <property type="entry name" value="ATPase domain of HSP90 chaperone/DNA topoisomerase II/histidine kinase"/>
    <property type="match status" value="1"/>
</dbReference>
<dbReference type="Pfam" id="PF07730">
    <property type="entry name" value="HisKA_3"/>
    <property type="match status" value="1"/>
</dbReference>
<organism evidence="11 12">
    <name type="scientific">Nocardioides gansuensis</name>
    <dbReference type="NCBI Taxonomy" id="2138300"/>
    <lineage>
        <taxon>Bacteria</taxon>
        <taxon>Bacillati</taxon>
        <taxon>Actinomycetota</taxon>
        <taxon>Actinomycetes</taxon>
        <taxon>Propionibacteriales</taxon>
        <taxon>Nocardioidaceae</taxon>
        <taxon>Nocardioides</taxon>
    </lineage>
</organism>
<keyword evidence="9" id="KW-1133">Transmembrane helix</keyword>
<evidence type="ECO:0000256" key="6">
    <source>
        <dbReference type="ARBA" id="ARBA00022777"/>
    </source>
</evidence>
<evidence type="ECO:0000256" key="1">
    <source>
        <dbReference type="ARBA" id="ARBA00000085"/>
    </source>
</evidence>